<protein>
    <submittedName>
        <fullName evidence="5">Transcriptional regulator</fullName>
    </submittedName>
</protein>
<evidence type="ECO:0000256" key="3">
    <source>
        <dbReference type="ARBA" id="ARBA00023163"/>
    </source>
</evidence>
<evidence type="ECO:0000256" key="2">
    <source>
        <dbReference type="ARBA" id="ARBA00023125"/>
    </source>
</evidence>
<dbReference type="InterPro" id="IPR036388">
    <property type="entry name" value="WH-like_DNA-bd_sf"/>
</dbReference>
<dbReference type="PROSITE" id="PS50987">
    <property type="entry name" value="HTH_ARSR_2"/>
    <property type="match status" value="1"/>
</dbReference>
<dbReference type="Pfam" id="PF12840">
    <property type="entry name" value="HTH_20"/>
    <property type="match status" value="1"/>
</dbReference>
<dbReference type="OrthoDB" id="9790747at2"/>
<dbReference type="SMART" id="SM00418">
    <property type="entry name" value="HTH_ARSR"/>
    <property type="match status" value="1"/>
</dbReference>
<feature type="domain" description="HTH arsR-type" evidence="4">
    <location>
        <begin position="1"/>
        <end position="95"/>
    </location>
</feature>
<dbReference type="InterPro" id="IPR051081">
    <property type="entry name" value="HTH_MetalResp_TranReg"/>
</dbReference>
<keyword evidence="1" id="KW-0805">Transcription regulation</keyword>
<dbReference type="CDD" id="cd00090">
    <property type="entry name" value="HTH_ARSR"/>
    <property type="match status" value="1"/>
</dbReference>
<organism evidence="5 6">
    <name type="scientific">Rhodophyticola porphyridii</name>
    <dbReference type="NCBI Taxonomy" id="1852017"/>
    <lineage>
        <taxon>Bacteria</taxon>
        <taxon>Pseudomonadati</taxon>
        <taxon>Pseudomonadota</taxon>
        <taxon>Alphaproteobacteria</taxon>
        <taxon>Rhodobacterales</taxon>
        <taxon>Roseobacteraceae</taxon>
        <taxon>Rhodophyticola</taxon>
    </lineage>
</organism>
<keyword evidence="3" id="KW-0804">Transcription</keyword>
<dbReference type="PANTHER" id="PTHR33154">
    <property type="entry name" value="TRANSCRIPTIONAL REGULATOR, ARSR FAMILY"/>
    <property type="match status" value="1"/>
</dbReference>
<gene>
    <name evidence="5" type="ORF">D9R08_01970</name>
</gene>
<evidence type="ECO:0000256" key="1">
    <source>
        <dbReference type="ARBA" id="ARBA00023015"/>
    </source>
</evidence>
<dbReference type="PANTHER" id="PTHR33154:SF33">
    <property type="entry name" value="TRANSCRIPTIONAL REPRESSOR SDPR"/>
    <property type="match status" value="1"/>
</dbReference>
<sequence length="109" mass="12116">MNESTDPLAIRFAALGDPTRLAIVNRLKERGPQSAGDLGDLADISAPAMSRHLKVLHRAGLVRRDVDKQRRIYSVEPEALQAIGSWSIGREEFWTASLDRLTTHLSPKE</sequence>
<evidence type="ECO:0000259" key="4">
    <source>
        <dbReference type="PROSITE" id="PS50987"/>
    </source>
</evidence>
<dbReference type="GO" id="GO:0003677">
    <property type="term" value="F:DNA binding"/>
    <property type="evidence" value="ECO:0007669"/>
    <property type="project" value="UniProtKB-KW"/>
</dbReference>
<keyword evidence="2" id="KW-0238">DNA-binding</keyword>
<dbReference type="PRINTS" id="PR00778">
    <property type="entry name" value="HTHARSR"/>
</dbReference>
<dbReference type="InterPro" id="IPR011991">
    <property type="entry name" value="ArsR-like_HTH"/>
</dbReference>
<evidence type="ECO:0000313" key="6">
    <source>
        <dbReference type="Proteomes" id="UP000281343"/>
    </source>
</evidence>
<dbReference type="InterPro" id="IPR001845">
    <property type="entry name" value="HTH_ArsR_DNA-bd_dom"/>
</dbReference>
<dbReference type="Proteomes" id="UP000281343">
    <property type="component" value="Unassembled WGS sequence"/>
</dbReference>
<proteinExistence type="predicted"/>
<dbReference type="AlphaFoldDB" id="A0A3L9Y8U9"/>
<reference evidence="5 6" key="1">
    <citation type="submission" date="2018-10" db="EMBL/GenBank/DDBJ databases">
        <authorList>
            <person name="Jung H.S."/>
            <person name="Jeon C.O."/>
        </authorList>
    </citation>
    <scope>NUCLEOTIDE SEQUENCE [LARGE SCALE GENOMIC DNA]</scope>
    <source>
        <strain evidence="5 6">MA-7-27</strain>
    </source>
</reference>
<dbReference type="InterPro" id="IPR036390">
    <property type="entry name" value="WH_DNA-bd_sf"/>
</dbReference>
<dbReference type="SUPFAM" id="SSF46785">
    <property type="entry name" value="Winged helix' DNA-binding domain"/>
    <property type="match status" value="1"/>
</dbReference>
<name>A0A3L9Y8U9_9RHOB</name>
<dbReference type="GO" id="GO:0003700">
    <property type="term" value="F:DNA-binding transcription factor activity"/>
    <property type="evidence" value="ECO:0007669"/>
    <property type="project" value="InterPro"/>
</dbReference>
<dbReference type="NCBIfam" id="NF033788">
    <property type="entry name" value="HTH_metalloreg"/>
    <property type="match status" value="1"/>
</dbReference>
<accession>A0A3L9Y8U9</accession>
<keyword evidence="6" id="KW-1185">Reference proteome</keyword>
<dbReference type="RefSeq" id="WP_121896308.1">
    <property type="nucleotide sequence ID" value="NZ_RCNT01000001.1"/>
</dbReference>
<comment type="caution">
    <text evidence="5">The sequence shown here is derived from an EMBL/GenBank/DDBJ whole genome shotgun (WGS) entry which is preliminary data.</text>
</comment>
<dbReference type="EMBL" id="RCNT01000001">
    <property type="protein sequence ID" value="RMA43718.1"/>
    <property type="molecule type" value="Genomic_DNA"/>
</dbReference>
<evidence type="ECO:0000313" key="5">
    <source>
        <dbReference type="EMBL" id="RMA43718.1"/>
    </source>
</evidence>
<dbReference type="Gene3D" id="1.10.10.10">
    <property type="entry name" value="Winged helix-like DNA-binding domain superfamily/Winged helix DNA-binding domain"/>
    <property type="match status" value="1"/>
</dbReference>